<evidence type="ECO:0000313" key="3">
    <source>
        <dbReference type="Proteomes" id="UP001304895"/>
    </source>
</evidence>
<accession>A0AAN6UP50</accession>
<sequence>MHGGCRVPSLVAGNFQLVPGGNHIHGTARHSYRAERGGWPPRTAAAMAAFLKPRQRCRPDLPKSDVPPSAPSRKLAHCRAVTRRTGIMPVLHTTPSEARPRRRALRSAHPRTRELEQVCSQGNFRRGRRHSPTAEFPLPMPRANHPIAKTTSHTSTTPSPIVTHLQSCRVHPSPDLGLPPGMADTRPPLIHTHTHPHPRAPCPCPCERENECIIM</sequence>
<gene>
    <name evidence="2" type="ORF">BT67DRAFT_185971</name>
</gene>
<feature type="region of interest" description="Disordered" evidence="1">
    <location>
        <begin position="123"/>
        <end position="143"/>
    </location>
</feature>
<name>A0AAN6UP50_9PEZI</name>
<evidence type="ECO:0000256" key="1">
    <source>
        <dbReference type="SAM" id="MobiDB-lite"/>
    </source>
</evidence>
<protein>
    <submittedName>
        <fullName evidence="2">Uncharacterized protein</fullName>
    </submittedName>
</protein>
<keyword evidence="3" id="KW-1185">Reference proteome</keyword>
<dbReference type="EMBL" id="MU853403">
    <property type="protein sequence ID" value="KAK4136617.1"/>
    <property type="molecule type" value="Genomic_DNA"/>
</dbReference>
<reference evidence="2" key="1">
    <citation type="journal article" date="2023" name="Mol. Phylogenet. Evol.">
        <title>Genome-scale phylogeny and comparative genomics of the fungal order Sordariales.</title>
        <authorList>
            <person name="Hensen N."/>
            <person name="Bonometti L."/>
            <person name="Westerberg I."/>
            <person name="Brannstrom I.O."/>
            <person name="Guillou S."/>
            <person name="Cros-Aarteil S."/>
            <person name="Calhoun S."/>
            <person name="Haridas S."/>
            <person name="Kuo A."/>
            <person name="Mondo S."/>
            <person name="Pangilinan J."/>
            <person name="Riley R."/>
            <person name="LaButti K."/>
            <person name="Andreopoulos B."/>
            <person name="Lipzen A."/>
            <person name="Chen C."/>
            <person name="Yan M."/>
            <person name="Daum C."/>
            <person name="Ng V."/>
            <person name="Clum A."/>
            <person name="Steindorff A."/>
            <person name="Ohm R.A."/>
            <person name="Martin F."/>
            <person name="Silar P."/>
            <person name="Natvig D.O."/>
            <person name="Lalanne C."/>
            <person name="Gautier V."/>
            <person name="Ament-Velasquez S.L."/>
            <person name="Kruys A."/>
            <person name="Hutchinson M.I."/>
            <person name="Powell A.J."/>
            <person name="Barry K."/>
            <person name="Miller A.N."/>
            <person name="Grigoriev I.V."/>
            <person name="Debuchy R."/>
            <person name="Gladieux P."/>
            <person name="Hiltunen Thoren M."/>
            <person name="Johannesson H."/>
        </authorList>
    </citation>
    <scope>NUCLEOTIDE SEQUENCE</scope>
    <source>
        <strain evidence="2">CBS 123565</strain>
    </source>
</reference>
<dbReference type="AlphaFoldDB" id="A0AAN6UP50"/>
<reference evidence="2" key="2">
    <citation type="submission" date="2023-05" db="EMBL/GenBank/DDBJ databases">
        <authorList>
            <consortium name="Lawrence Berkeley National Laboratory"/>
            <person name="Steindorff A."/>
            <person name="Hensen N."/>
            <person name="Bonometti L."/>
            <person name="Westerberg I."/>
            <person name="Brannstrom I.O."/>
            <person name="Guillou S."/>
            <person name="Cros-Aarteil S."/>
            <person name="Calhoun S."/>
            <person name="Haridas S."/>
            <person name="Kuo A."/>
            <person name="Mondo S."/>
            <person name="Pangilinan J."/>
            <person name="Riley R."/>
            <person name="Labutti K."/>
            <person name="Andreopoulos B."/>
            <person name="Lipzen A."/>
            <person name="Chen C."/>
            <person name="Yanf M."/>
            <person name="Daum C."/>
            <person name="Ng V."/>
            <person name="Clum A."/>
            <person name="Ohm R."/>
            <person name="Martin F."/>
            <person name="Silar P."/>
            <person name="Natvig D."/>
            <person name="Lalanne C."/>
            <person name="Gautier V."/>
            <person name="Ament-Velasquez S.L."/>
            <person name="Kruys A."/>
            <person name="Hutchinson M.I."/>
            <person name="Powell A.J."/>
            <person name="Barry K."/>
            <person name="Miller A.N."/>
            <person name="Grigoriev I.V."/>
            <person name="Debuchy R."/>
            <person name="Gladieux P."/>
            <person name="Thoren M.H."/>
            <person name="Johannesson H."/>
        </authorList>
    </citation>
    <scope>NUCLEOTIDE SEQUENCE</scope>
    <source>
        <strain evidence="2">CBS 123565</strain>
    </source>
</reference>
<dbReference type="Proteomes" id="UP001304895">
    <property type="component" value="Unassembled WGS sequence"/>
</dbReference>
<comment type="caution">
    <text evidence="2">The sequence shown here is derived from an EMBL/GenBank/DDBJ whole genome shotgun (WGS) entry which is preliminary data.</text>
</comment>
<organism evidence="2 3">
    <name type="scientific">Trichocladium antarcticum</name>
    <dbReference type="NCBI Taxonomy" id="1450529"/>
    <lineage>
        <taxon>Eukaryota</taxon>
        <taxon>Fungi</taxon>
        <taxon>Dikarya</taxon>
        <taxon>Ascomycota</taxon>
        <taxon>Pezizomycotina</taxon>
        <taxon>Sordariomycetes</taxon>
        <taxon>Sordariomycetidae</taxon>
        <taxon>Sordariales</taxon>
        <taxon>Chaetomiaceae</taxon>
        <taxon>Trichocladium</taxon>
    </lineage>
</organism>
<evidence type="ECO:0000313" key="2">
    <source>
        <dbReference type="EMBL" id="KAK4136617.1"/>
    </source>
</evidence>
<proteinExistence type="predicted"/>